<dbReference type="GO" id="GO:0005829">
    <property type="term" value="C:cytosol"/>
    <property type="evidence" value="ECO:0007669"/>
    <property type="project" value="TreeGrafter"/>
</dbReference>
<sequence>MRILIVEDEDHIRQQLRTAMRRQNYAVDVAKDGREGLYFATEYPYDLAIIDLGLPEISGITLIKELRENDKQFPILILTARSDWQDKVEGLEAGADDYVVKPFQMEEVNARINALLRRSAGSCKPSMSFGPLTINTTSKVALIGNTEMTLTSYEYNTLEYLAHNAGKVVSKTELTEHLYSQDFERDSNVIEVFIGRLRKKIDPDNQLKAIVTVRGQGYRFMLGASPQNSLST</sequence>
<dbReference type="PROSITE" id="PS50110">
    <property type="entry name" value="RESPONSE_REGULATORY"/>
    <property type="match status" value="1"/>
</dbReference>
<evidence type="ECO:0000259" key="8">
    <source>
        <dbReference type="PROSITE" id="PS50110"/>
    </source>
</evidence>
<dbReference type="Gene3D" id="1.10.10.10">
    <property type="entry name" value="Winged helix-like DNA-binding domain superfamily/Winged helix DNA-binding domain"/>
    <property type="match status" value="1"/>
</dbReference>
<dbReference type="SMART" id="SM00862">
    <property type="entry name" value="Trans_reg_C"/>
    <property type="match status" value="1"/>
</dbReference>
<feature type="domain" description="Response regulatory" evidence="8">
    <location>
        <begin position="2"/>
        <end position="116"/>
    </location>
</feature>
<name>A0YCB2_9GAMM</name>
<reference evidence="10 11" key="1">
    <citation type="journal article" date="2010" name="J. Bacteriol.">
        <title>Genome sequence of the oligotrophic marine Gammaproteobacterium HTCC2143, isolated from the Oregon Coast.</title>
        <authorList>
            <person name="Oh H.M."/>
            <person name="Kang I."/>
            <person name="Ferriera S."/>
            <person name="Giovannoni S.J."/>
            <person name="Cho J.C."/>
        </authorList>
    </citation>
    <scope>NUCLEOTIDE SEQUENCE [LARGE SCALE GENOMIC DNA]</scope>
    <source>
        <strain evidence="10 11">HTCC2143</strain>
    </source>
</reference>
<dbReference type="STRING" id="247633.GP2143_07774"/>
<dbReference type="InterPro" id="IPR016032">
    <property type="entry name" value="Sig_transdc_resp-reg_C-effctor"/>
</dbReference>
<dbReference type="eggNOG" id="COG0745">
    <property type="taxonomic scope" value="Bacteria"/>
</dbReference>
<evidence type="ECO:0000313" key="10">
    <source>
        <dbReference type="EMBL" id="EAW31431.1"/>
    </source>
</evidence>
<dbReference type="FunFam" id="1.10.10.10:FF:000005">
    <property type="entry name" value="Two-component system response regulator"/>
    <property type="match status" value="1"/>
</dbReference>
<evidence type="ECO:0000256" key="2">
    <source>
        <dbReference type="ARBA" id="ARBA00023012"/>
    </source>
</evidence>
<dbReference type="PANTHER" id="PTHR48111">
    <property type="entry name" value="REGULATOR OF RPOS"/>
    <property type="match status" value="1"/>
</dbReference>
<feature type="DNA-binding region" description="OmpR/PhoB-type" evidence="7">
    <location>
        <begin position="124"/>
        <end position="222"/>
    </location>
</feature>
<dbReference type="PANTHER" id="PTHR48111:SF71">
    <property type="entry name" value="TRANSCRIPTIONAL REGULATORY PROTEIN PHOP"/>
    <property type="match status" value="1"/>
</dbReference>
<dbReference type="EMBL" id="AAVT01000003">
    <property type="protein sequence ID" value="EAW31431.1"/>
    <property type="molecule type" value="Genomic_DNA"/>
</dbReference>
<dbReference type="FunFam" id="3.40.50.2300:FF:000002">
    <property type="entry name" value="DNA-binding response regulator PhoP"/>
    <property type="match status" value="1"/>
</dbReference>
<evidence type="ECO:0000256" key="5">
    <source>
        <dbReference type="ARBA" id="ARBA00023163"/>
    </source>
</evidence>
<dbReference type="GO" id="GO:0000976">
    <property type="term" value="F:transcription cis-regulatory region binding"/>
    <property type="evidence" value="ECO:0007669"/>
    <property type="project" value="TreeGrafter"/>
</dbReference>
<evidence type="ECO:0000256" key="4">
    <source>
        <dbReference type="ARBA" id="ARBA00023125"/>
    </source>
</evidence>
<keyword evidence="1 6" id="KW-0597">Phosphoprotein</keyword>
<evidence type="ECO:0000259" key="9">
    <source>
        <dbReference type="PROSITE" id="PS51755"/>
    </source>
</evidence>
<dbReference type="Gene3D" id="3.40.50.2300">
    <property type="match status" value="1"/>
</dbReference>
<dbReference type="OrthoDB" id="9802426at2"/>
<keyword evidence="11" id="KW-1185">Reference proteome</keyword>
<protein>
    <submittedName>
        <fullName evidence="10">Two-component system regulatory protein</fullName>
    </submittedName>
</protein>
<evidence type="ECO:0000256" key="1">
    <source>
        <dbReference type="ARBA" id="ARBA00022553"/>
    </source>
</evidence>
<dbReference type="InterPro" id="IPR039420">
    <property type="entry name" value="WalR-like"/>
</dbReference>
<organism evidence="10 11">
    <name type="scientific">marine gamma proteobacterium HTCC2143</name>
    <dbReference type="NCBI Taxonomy" id="247633"/>
    <lineage>
        <taxon>Bacteria</taxon>
        <taxon>Pseudomonadati</taxon>
        <taxon>Pseudomonadota</taxon>
        <taxon>Gammaproteobacteria</taxon>
        <taxon>Cellvibrionales</taxon>
        <taxon>Spongiibacteraceae</taxon>
        <taxon>BD1-7 clade</taxon>
    </lineage>
</organism>
<keyword evidence="5" id="KW-0804">Transcription</keyword>
<dbReference type="GO" id="GO:0006355">
    <property type="term" value="P:regulation of DNA-templated transcription"/>
    <property type="evidence" value="ECO:0007669"/>
    <property type="project" value="InterPro"/>
</dbReference>
<keyword evidence="4 7" id="KW-0238">DNA-binding</keyword>
<dbReference type="Gene3D" id="6.10.250.690">
    <property type="match status" value="1"/>
</dbReference>
<dbReference type="PROSITE" id="PS51755">
    <property type="entry name" value="OMPR_PHOB"/>
    <property type="match status" value="1"/>
</dbReference>
<keyword evidence="3" id="KW-0805">Transcription regulation</keyword>
<dbReference type="GO" id="GO:0000156">
    <property type="term" value="F:phosphorelay response regulator activity"/>
    <property type="evidence" value="ECO:0007669"/>
    <property type="project" value="TreeGrafter"/>
</dbReference>
<evidence type="ECO:0000313" key="11">
    <source>
        <dbReference type="Proteomes" id="UP000004931"/>
    </source>
</evidence>
<dbReference type="Pfam" id="PF00072">
    <property type="entry name" value="Response_reg"/>
    <property type="match status" value="1"/>
</dbReference>
<dbReference type="CDD" id="cd19934">
    <property type="entry name" value="REC_OmpR_EcPhoP-like"/>
    <property type="match status" value="1"/>
</dbReference>
<evidence type="ECO:0000256" key="3">
    <source>
        <dbReference type="ARBA" id="ARBA00023015"/>
    </source>
</evidence>
<gene>
    <name evidence="10" type="ORF">GP2143_07774</name>
</gene>
<dbReference type="AlphaFoldDB" id="A0YCB2"/>
<dbReference type="SUPFAM" id="SSF46894">
    <property type="entry name" value="C-terminal effector domain of the bipartite response regulators"/>
    <property type="match status" value="1"/>
</dbReference>
<feature type="modified residue" description="4-aspartylphosphate" evidence="6">
    <location>
        <position position="51"/>
    </location>
</feature>
<proteinExistence type="predicted"/>
<comment type="caution">
    <text evidence="10">The sequence shown here is derived from an EMBL/GenBank/DDBJ whole genome shotgun (WGS) entry which is preliminary data.</text>
</comment>
<evidence type="ECO:0000256" key="6">
    <source>
        <dbReference type="PROSITE-ProRule" id="PRU00169"/>
    </source>
</evidence>
<dbReference type="GO" id="GO:0032993">
    <property type="term" value="C:protein-DNA complex"/>
    <property type="evidence" value="ECO:0007669"/>
    <property type="project" value="TreeGrafter"/>
</dbReference>
<dbReference type="InterPro" id="IPR036388">
    <property type="entry name" value="WH-like_DNA-bd_sf"/>
</dbReference>
<dbReference type="Proteomes" id="UP000004931">
    <property type="component" value="Unassembled WGS sequence"/>
</dbReference>
<dbReference type="SUPFAM" id="SSF52172">
    <property type="entry name" value="CheY-like"/>
    <property type="match status" value="1"/>
</dbReference>
<evidence type="ECO:0000256" key="7">
    <source>
        <dbReference type="PROSITE-ProRule" id="PRU01091"/>
    </source>
</evidence>
<dbReference type="Pfam" id="PF00486">
    <property type="entry name" value="Trans_reg_C"/>
    <property type="match status" value="1"/>
</dbReference>
<dbReference type="SMART" id="SM00448">
    <property type="entry name" value="REC"/>
    <property type="match status" value="1"/>
</dbReference>
<dbReference type="InterPro" id="IPR001789">
    <property type="entry name" value="Sig_transdc_resp-reg_receiver"/>
</dbReference>
<dbReference type="InterPro" id="IPR011006">
    <property type="entry name" value="CheY-like_superfamily"/>
</dbReference>
<dbReference type="CDD" id="cd00383">
    <property type="entry name" value="trans_reg_C"/>
    <property type="match status" value="1"/>
</dbReference>
<feature type="domain" description="OmpR/PhoB-type" evidence="9">
    <location>
        <begin position="124"/>
        <end position="222"/>
    </location>
</feature>
<keyword evidence="2" id="KW-0902">Two-component regulatory system</keyword>
<accession>A0YCB2</accession>
<dbReference type="InterPro" id="IPR001867">
    <property type="entry name" value="OmpR/PhoB-type_DNA-bd"/>
</dbReference>